<organism evidence="1">
    <name type="scientific">viral metagenome</name>
    <dbReference type="NCBI Taxonomy" id="1070528"/>
    <lineage>
        <taxon>unclassified sequences</taxon>
        <taxon>metagenomes</taxon>
        <taxon>organismal metagenomes</taxon>
    </lineage>
</organism>
<protein>
    <submittedName>
        <fullName evidence="1">Uncharacterized protein</fullName>
    </submittedName>
</protein>
<name>A0A6M3IGJ7_9ZZZZ</name>
<evidence type="ECO:0000313" key="2">
    <source>
        <dbReference type="EMBL" id="QJA77588.1"/>
    </source>
</evidence>
<dbReference type="EMBL" id="MT141225">
    <property type="protein sequence ID" value="QJA56535.1"/>
    <property type="molecule type" value="Genomic_DNA"/>
</dbReference>
<accession>A0A6M3IGJ7</accession>
<dbReference type="AlphaFoldDB" id="A0A6M3IGJ7"/>
<proteinExistence type="predicted"/>
<dbReference type="EMBL" id="MT142291">
    <property type="protein sequence ID" value="QJA77588.1"/>
    <property type="molecule type" value="Genomic_DNA"/>
</dbReference>
<evidence type="ECO:0000313" key="1">
    <source>
        <dbReference type="EMBL" id="QJA56535.1"/>
    </source>
</evidence>
<sequence>MKLTVMIDMPKSGKPKSDGEFLFLGNYLGTIATAVCSGRLSDEGSRAMDYDNVLISWKFEES</sequence>
<reference evidence="1" key="1">
    <citation type="submission" date="2020-03" db="EMBL/GenBank/DDBJ databases">
        <title>The deep terrestrial virosphere.</title>
        <authorList>
            <person name="Holmfeldt K."/>
            <person name="Nilsson E."/>
            <person name="Simone D."/>
            <person name="Lopez-Fernandez M."/>
            <person name="Wu X."/>
            <person name="de Brujin I."/>
            <person name="Lundin D."/>
            <person name="Andersson A."/>
            <person name="Bertilsson S."/>
            <person name="Dopson M."/>
        </authorList>
    </citation>
    <scope>NUCLEOTIDE SEQUENCE</scope>
    <source>
        <strain evidence="2">MM415A01270</strain>
        <strain evidence="1">MM415B01828</strain>
    </source>
</reference>
<gene>
    <name evidence="2" type="ORF">MM415A01270_0001</name>
    <name evidence="1" type="ORF">MM415B01828_0001</name>
</gene>